<dbReference type="InterPro" id="IPR016161">
    <property type="entry name" value="Ald_DH/histidinol_DH"/>
</dbReference>
<dbReference type="InterPro" id="IPR016162">
    <property type="entry name" value="Ald_DH_N"/>
</dbReference>
<dbReference type="Gene3D" id="3.40.605.10">
    <property type="entry name" value="Aldehyde Dehydrogenase, Chain A, domain 1"/>
    <property type="match status" value="1"/>
</dbReference>
<dbReference type="AlphaFoldDB" id="A0A382DQ28"/>
<organism evidence="1">
    <name type="scientific">marine metagenome</name>
    <dbReference type="NCBI Taxonomy" id="408172"/>
    <lineage>
        <taxon>unclassified sequences</taxon>
        <taxon>metagenomes</taxon>
        <taxon>ecological metagenomes</taxon>
    </lineage>
</organism>
<protein>
    <recommendedName>
        <fullName evidence="2">Aldehyde dehydrogenase domain-containing protein</fullName>
    </recommendedName>
</protein>
<feature type="non-terminal residue" evidence="1">
    <location>
        <position position="54"/>
    </location>
</feature>
<proteinExistence type="predicted"/>
<gene>
    <name evidence="1" type="ORF">METZ01_LOCUS192607</name>
</gene>
<evidence type="ECO:0000313" key="1">
    <source>
        <dbReference type="EMBL" id="SVB39753.1"/>
    </source>
</evidence>
<name>A0A382DQ28_9ZZZZ</name>
<reference evidence="1" key="1">
    <citation type="submission" date="2018-05" db="EMBL/GenBank/DDBJ databases">
        <authorList>
            <person name="Lanie J.A."/>
            <person name="Ng W.-L."/>
            <person name="Kazmierczak K.M."/>
            <person name="Andrzejewski T.M."/>
            <person name="Davidsen T.M."/>
            <person name="Wayne K.J."/>
            <person name="Tettelin H."/>
            <person name="Glass J.I."/>
            <person name="Rusch D."/>
            <person name="Podicherti R."/>
            <person name="Tsui H.-C.T."/>
            <person name="Winkler M.E."/>
        </authorList>
    </citation>
    <scope>NUCLEOTIDE SEQUENCE</scope>
</reference>
<sequence>MTKIDPQEQWKLLIGGEWVETAETYPVVNPYTTETVGHAPEATLSEAVGAMVAA</sequence>
<dbReference type="EMBL" id="UINC01040209">
    <property type="protein sequence ID" value="SVB39753.1"/>
    <property type="molecule type" value="Genomic_DNA"/>
</dbReference>
<dbReference type="SUPFAM" id="SSF53720">
    <property type="entry name" value="ALDH-like"/>
    <property type="match status" value="1"/>
</dbReference>
<evidence type="ECO:0008006" key="2">
    <source>
        <dbReference type="Google" id="ProtNLM"/>
    </source>
</evidence>
<accession>A0A382DQ28</accession>
<dbReference type="GO" id="GO:0016491">
    <property type="term" value="F:oxidoreductase activity"/>
    <property type="evidence" value="ECO:0007669"/>
    <property type="project" value="InterPro"/>
</dbReference>